<evidence type="ECO:0008006" key="3">
    <source>
        <dbReference type="Google" id="ProtNLM"/>
    </source>
</evidence>
<dbReference type="AlphaFoldDB" id="A0A1H8Q5G1"/>
<reference evidence="1 2" key="1">
    <citation type="submission" date="2016-10" db="EMBL/GenBank/DDBJ databases">
        <authorList>
            <person name="de Groot N.N."/>
        </authorList>
    </citation>
    <scope>NUCLEOTIDE SEQUENCE [LARGE SCALE GENOMIC DNA]</scope>
    <source>
        <strain evidence="1 2">DSM 27842</strain>
    </source>
</reference>
<accession>A0A1H8Q5G1</accession>
<keyword evidence="2" id="KW-1185">Reference proteome</keyword>
<protein>
    <recommendedName>
        <fullName evidence="3">Capsular polysaccharide synthesis protein</fullName>
    </recommendedName>
</protein>
<evidence type="ECO:0000313" key="2">
    <source>
        <dbReference type="Proteomes" id="UP000198893"/>
    </source>
</evidence>
<dbReference type="RefSeq" id="WP_093116773.1">
    <property type="nucleotide sequence ID" value="NZ_FODS01000006.1"/>
</dbReference>
<dbReference type="EMBL" id="FODS01000006">
    <property type="protein sequence ID" value="SEO48993.1"/>
    <property type="molecule type" value="Genomic_DNA"/>
</dbReference>
<organism evidence="1 2">
    <name type="scientific">Salinihabitans flavidus</name>
    <dbReference type="NCBI Taxonomy" id="569882"/>
    <lineage>
        <taxon>Bacteria</taxon>
        <taxon>Pseudomonadati</taxon>
        <taxon>Pseudomonadota</taxon>
        <taxon>Alphaproteobacteria</taxon>
        <taxon>Rhodobacterales</taxon>
        <taxon>Roseobacteraceae</taxon>
        <taxon>Salinihabitans</taxon>
    </lineage>
</organism>
<gene>
    <name evidence="1" type="ORF">SAMN04490248_1062</name>
</gene>
<evidence type="ECO:0000313" key="1">
    <source>
        <dbReference type="EMBL" id="SEO48993.1"/>
    </source>
</evidence>
<dbReference type="STRING" id="569882.SAMN04490248_1062"/>
<proteinExistence type="predicted"/>
<sequence>MTAPDQPTFLSAANAPYWRCLWQLLRAARRKGWHRMGDWIVYDMGLQSDRRALLERHFPWAEFRTLDFSALPAHYPPARGTYAWKPEIINRVAGERAAPLIWLDSATLPRGTPAPMLGHLREHGIYLLRGQAPLRRRCAPAVLDRLGVPSAARDMPERVATIGGFDARRADIRTLLQDWATLAADPDMISPADPGIPRHMHDQALLGALTLTRAAEGTLTLPEADIDISSGRPVTFLSTRNKVGPGAPLWIDPFARAWYWGDKTIDQWLHRRRAG</sequence>
<dbReference type="Proteomes" id="UP000198893">
    <property type="component" value="Unassembled WGS sequence"/>
</dbReference>
<dbReference type="OrthoDB" id="3771157at2"/>
<name>A0A1H8Q5G1_9RHOB</name>